<evidence type="ECO:0000256" key="15">
    <source>
        <dbReference type="HAMAP-Rule" id="MF_02003"/>
    </source>
</evidence>
<feature type="active site" description="Proton donor/acceptor" evidence="16">
    <location>
        <position position="562"/>
    </location>
</feature>
<name>A0A1G2R799_9BACT</name>
<comment type="domain">
    <text evidence="15">IleRS has two distinct active sites: one for aminoacylation and one for editing. The misactivated valine is translocated from the active site to the editing site, which sterically excludes the correctly activated isoleucine. The single editing site contains two valyl binding pockets, one specific for each substrate (Val-AMP or Val-tRNA(Ile)).</text>
</comment>
<dbReference type="GO" id="GO:0002161">
    <property type="term" value="F:aminoacyl-tRNA deacylase activity"/>
    <property type="evidence" value="ECO:0007669"/>
    <property type="project" value="InterPro"/>
</dbReference>
<keyword evidence="6 15" id="KW-0436">Ligase</keyword>
<dbReference type="PANTHER" id="PTHR42780:SF1">
    <property type="entry name" value="ISOLEUCINE--TRNA LIGASE, CYTOPLASMIC"/>
    <property type="match status" value="1"/>
</dbReference>
<comment type="caution">
    <text evidence="20">The sequence shown here is derived from an EMBL/GenBank/DDBJ whole genome shotgun (WGS) entry which is preliminary data.</text>
</comment>
<dbReference type="InterPro" id="IPR013078">
    <property type="entry name" value="His_Pase_superF_clade-1"/>
</dbReference>
<protein>
    <recommendedName>
        <fullName evidence="15">Isoleucine--tRNA ligase</fullName>
        <ecNumber evidence="15">6.1.1.5</ecNumber>
    </recommendedName>
    <alternativeName>
        <fullName evidence="15">Isoleucyl-tRNA synthetase</fullName>
        <shortName evidence="15">IleRS</shortName>
    </alternativeName>
</protein>
<dbReference type="InterPro" id="IPR002300">
    <property type="entry name" value="aa-tRNA-synth_Ia"/>
</dbReference>
<keyword evidence="9 15" id="KW-0862">Zinc</keyword>
<reference evidence="20 21" key="1">
    <citation type="journal article" date="2016" name="Nat. Commun.">
        <title>Thousands of microbial genomes shed light on interconnected biogeochemical processes in an aquifer system.</title>
        <authorList>
            <person name="Anantharaman K."/>
            <person name="Brown C.T."/>
            <person name="Hug L.A."/>
            <person name="Sharon I."/>
            <person name="Castelle C.J."/>
            <person name="Probst A.J."/>
            <person name="Thomas B.C."/>
            <person name="Singh A."/>
            <person name="Wilkins M.J."/>
            <person name="Karaoz U."/>
            <person name="Brodie E.L."/>
            <person name="Williams K.H."/>
            <person name="Hubbard S.S."/>
            <person name="Banfield J.F."/>
        </authorList>
    </citation>
    <scope>NUCLEOTIDE SEQUENCE [LARGE SCALE GENOMIC DNA]</scope>
</reference>
<evidence type="ECO:0000256" key="4">
    <source>
        <dbReference type="ARBA" id="ARBA00011245"/>
    </source>
</evidence>
<dbReference type="Pfam" id="PF00133">
    <property type="entry name" value="tRNA-synt_1"/>
    <property type="match status" value="2"/>
</dbReference>
<dbReference type="GO" id="GO:0000049">
    <property type="term" value="F:tRNA binding"/>
    <property type="evidence" value="ECO:0007669"/>
    <property type="project" value="InterPro"/>
</dbReference>
<dbReference type="GO" id="GO:0008270">
    <property type="term" value="F:zinc ion binding"/>
    <property type="evidence" value="ECO:0007669"/>
    <property type="project" value="UniProtKB-UniRule"/>
</dbReference>
<dbReference type="SUPFAM" id="SSF50677">
    <property type="entry name" value="ValRS/IleRS/LeuRS editing domain"/>
    <property type="match status" value="1"/>
</dbReference>
<evidence type="ECO:0000256" key="1">
    <source>
        <dbReference type="ARBA" id="ARBA00001947"/>
    </source>
</evidence>
<dbReference type="GO" id="GO:0004822">
    <property type="term" value="F:isoleucine-tRNA ligase activity"/>
    <property type="evidence" value="ECO:0007669"/>
    <property type="project" value="UniProtKB-UniRule"/>
</dbReference>
<dbReference type="EMBL" id="MHTX01000009">
    <property type="protein sequence ID" value="OHA68716.1"/>
    <property type="molecule type" value="Genomic_DNA"/>
</dbReference>
<evidence type="ECO:0000256" key="2">
    <source>
        <dbReference type="ARBA" id="ARBA00004496"/>
    </source>
</evidence>
<comment type="function">
    <text evidence="13 15">Catalyzes the attachment of isoleucine to tRNA(Ile). As IleRS can inadvertently accommodate and process structurally similar amino acids such as valine, to avoid such errors it has two additional distinct tRNA(Ile)-dependent editing activities. One activity is designated as 'pretransfer' editing and involves the hydrolysis of activated Val-AMP. The other activity is designated 'posttransfer' editing and involves deacylation of mischarged Val-tRNA(Ile).</text>
</comment>
<feature type="domain" description="Aminoacyl-tRNA synthetase class Ia" evidence="18">
    <location>
        <begin position="11"/>
        <end position="478"/>
    </location>
</feature>
<evidence type="ECO:0000256" key="9">
    <source>
        <dbReference type="ARBA" id="ARBA00022833"/>
    </source>
</evidence>
<sequence>MELNFPKLERKILKYWKQNGIFEKSIKQRAGARDFVFYEGPPTANARPGIHHVLSRVYKDVVCRYKTMRGFRVLRKAGWDTHGLPVELEIEKKLGLKSKKEIEKHGIAKFNAQCKQSVWQYKKEWEKLTERIGFWLDMEHPYITYENDYIETLWWIIKQIWNKGLLYQDYKVVPYCPRCGTALSSHEVALGYKTVKEPAIYVKLKMKNEKFKNSYLLVWTTTPWTLPGNAAVAIKPELIYVSAKKDSEVLILAKERIAVLGGGCEVIGEFKGKDLLGVEYEPLFPVAELGKKAYFVIAGDFISAQEGTGLVHIAPAFGEDDMEVGKNNNLPVLITVDSDGRFNAEVKQWAGMFVKDADPLIIEDLKKRGLLFKEELYEHDYPFCWRCSSPLLYYAKESWFVRVSKLKDQLSKNNQKINWVPAYLREGRFGEWLKEVKDWAFSRERYWGTPLPIWKCKQCGKHEVIGGKEDLERQSFTRNKYFVMRHGHSLRQVNNRIASWPEKFRCPLTREGMEHVKKQAVRLKKEKINIIYASDLLRTRQTAEIVAEKLGVPIKLDKRLRELGGGVFNGQNINVFQKWGGWNDPMNRFSVRPPRGEHYMDVKKRVYDFLLDVDRKHKNKTILIVGHELPTTVLECAARGFSREATLEYRLEKRIGTGEYRRLPFAVWPYNKNSELDFHRPFIDRVKFLCPKCGERMERVPEVADVWFDSGAMPFASASVKAKADKEGRIKPPEPFPADYICEAVDQTRGWFYTLLAASTLLGFGPPYKNVISLGHVLDEKGEKMSKSKGNTVDPWQVIEKYGTDAVRWYFYSVNQPGDPKLFAESDVEGALKKFIFIFWNSYVFLKTYGGKTAGWKGNKRSGSRHLLDRWIVSRLYVLSDDVSRAMEKYDITLAARSLEKFTVEDLSQWYIRRSRRRFQKPEIKQELREAADTLGFVLLSLAKLSAPFVPFISENVYLGLSGGQSVHLEKWPEFSANVKDAKLEEDMRRAREIVQQALSERAKAGIKVRQPLGELRLDGKHLKKNADLLEIIREETNVKKISFGEHFSLDTEITPGLREEGFIRELVRHIQEMRKKAGLKPHHKIAIYFSGTDNFFAVLQRNKGIIAKETKTKELNNRQKGKRKLTIEQGVTIDGEKIWIGVRKVG</sequence>
<dbReference type="GO" id="GO:0006428">
    <property type="term" value="P:isoleucyl-tRNA aminoacylation"/>
    <property type="evidence" value="ECO:0007669"/>
    <property type="project" value="UniProtKB-UniRule"/>
</dbReference>
<dbReference type="SUPFAM" id="SSF47323">
    <property type="entry name" value="Anticodon-binding domain of a subclass of class I aminoacyl-tRNA synthetases"/>
    <property type="match status" value="1"/>
</dbReference>
<keyword evidence="10 15" id="KW-0067">ATP-binding</keyword>
<accession>A0A1G2R799</accession>
<evidence type="ECO:0000256" key="3">
    <source>
        <dbReference type="ARBA" id="ARBA00007078"/>
    </source>
</evidence>
<gene>
    <name evidence="15" type="primary">ileS</name>
    <name evidence="20" type="ORF">A3D59_03780</name>
</gene>
<evidence type="ECO:0000256" key="14">
    <source>
        <dbReference type="ARBA" id="ARBA00048359"/>
    </source>
</evidence>
<dbReference type="SUPFAM" id="SSF52374">
    <property type="entry name" value="Nucleotidylyl transferase"/>
    <property type="match status" value="1"/>
</dbReference>
<dbReference type="CDD" id="cd07961">
    <property type="entry name" value="Anticodon_Ia_Ile_ABEc"/>
    <property type="match status" value="1"/>
</dbReference>
<comment type="cofactor">
    <cofactor evidence="1 15">
        <name>Zn(2+)</name>
        <dbReference type="ChEBI" id="CHEBI:29105"/>
    </cofactor>
</comment>
<dbReference type="GO" id="GO:0005737">
    <property type="term" value="C:cytoplasm"/>
    <property type="evidence" value="ECO:0007669"/>
    <property type="project" value="UniProtKB-SubCell"/>
</dbReference>
<comment type="catalytic activity">
    <reaction evidence="14 15">
        <text>tRNA(Ile) + L-isoleucine + ATP = L-isoleucyl-tRNA(Ile) + AMP + diphosphate</text>
        <dbReference type="Rhea" id="RHEA:11060"/>
        <dbReference type="Rhea" id="RHEA-COMP:9666"/>
        <dbReference type="Rhea" id="RHEA-COMP:9695"/>
        <dbReference type="ChEBI" id="CHEBI:30616"/>
        <dbReference type="ChEBI" id="CHEBI:33019"/>
        <dbReference type="ChEBI" id="CHEBI:58045"/>
        <dbReference type="ChEBI" id="CHEBI:78442"/>
        <dbReference type="ChEBI" id="CHEBI:78528"/>
        <dbReference type="ChEBI" id="CHEBI:456215"/>
        <dbReference type="EC" id="6.1.1.5"/>
    </reaction>
</comment>
<keyword evidence="5 15" id="KW-0963">Cytoplasm</keyword>
<evidence type="ECO:0000256" key="12">
    <source>
        <dbReference type="ARBA" id="ARBA00023146"/>
    </source>
</evidence>
<dbReference type="Proteomes" id="UP000179258">
    <property type="component" value="Unassembled WGS sequence"/>
</dbReference>
<evidence type="ECO:0000256" key="13">
    <source>
        <dbReference type="ARBA" id="ARBA00025217"/>
    </source>
</evidence>
<evidence type="ECO:0000256" key="11">
    <source>
        <dbReference type="ARBA" id="ARBA00022917"/>
    </source>
</evidence>
<feature type="active site" description="Tele-phosphohistidine intermediate" evidence="16">
    <location>
        <position position="486"/>
    </location>
</feature>
<dbReference type="CDD" id="cd07067">
    <property type="entry name" value="HP_PGM_like"/>
    <property type="match status" value="1"/>
</dbReference>
<keyword evidence="11 15" id="KW-0648">Protein biosynthesis</keyword>
<dbReference type="Gene3D" id="3.90.740.10">
    <property type="entry name" value="Valyl/Leucyl/Isoleucyl-tRNA synthetase, editing domain"/>
    <property type="match status" value="1"/>
</dbReference>
<dbReference type="InterPro" id="IPR023586">
    <property type="entry name" value="Ile-tRNA-ligase_type2"/>
</dbReference>
<dbReference type="InterPro" id="IPR009080">
    <property type="entry name" value="tRNAsynth_Ia_anticodon-bd"/>
</dbReference>
<dbReference type="PRINTS" id="PR00984">
    <property type="entry name" value="TRNASYNTHILE"/>
</dbReference>
<proteinExistence type="inferred from homology"/>
<dbReference type="Gene3D" id="3.40.50.1240">
    <property type="entry name" value="Phosphoglycerate mutase-like"/>
    <property type="match status" value="1"/>
</dbReference>
<evidence type="ECO:0000259" key="19">
    <source>
        <dbReference type="Pfam" id="PF08264"/>
    </source>
</evidence>
<evidence type="ECO:0000256" key="5">
    <source>
        <dbReference type="ARBA" id="ARBA00022490"/>
    </source>
</evidence>
<dbReference type="InterPro" id="IPR002301">
    <property type="entry name" value="Ile-tRNA-ligase"/>
</dbReference>
<dbReference type="AlphaFoldDB" id="A0A1G2R799"/>
<evidence type="ECO:0000256" key="10">
    <source>
        <dbReference type="ARBA" id="ARBA00022840"/>
    </source>
</evidence>
<dbReference type="InterPro" id="IPR033709">
    <property type="entry name" value="Anticodon_Ile_ABEc"/>
</dbReference>
<feature type="binding site" evidence="17">
    <location>
        <position position="538"/>
    </location>
    <ligand>
        <name>substrate</name>
    </ligand>
</feature>
<dbReference type="HAMAP" id="MF_02003">
    <property type="entry name" value="Ile_tRNA_synth_type2"/>
    <property type="match status" value="1"/>
</dbReference>
<comment type="similarity">
    <text evidence="3 15">Belongs to the class-I aminoacyl-tRNA synthetase family. IleS type 2 subfamily.</text>
</comment>
<evidence type="ECO:0000256" key="17">
    <source>
        <dbReference type="PIRSR" id="PIRSR613078-2"/>
    </source>
</evidence>
<evidence type="ECO:0000259" key="18">
    <source>
        <dbReference type="Pfam" id="PF00133"/>
    </source>
</evidence>
<keyword evidence="8 15" id="KW-0547">Nucleotide-binding</keyword>
<evidence type="ECO:0000313" key="21">
    <source>
        <dbReference type="Proteomes" id="UP000179258"/>
    </source>
</evidence>
<evidence type="ECO:0000313" key="20">
    <source>
        <dbReference type="EMBL" id="OHA68716.1"/>
    </source>
</evidence>
<evidence type="ECO:0000256" key="6">
    <source>
        <dbReference type="ARBA" id="ARBA00022598"/>
    </source>
</evidence>
<feature type="domain" description="Aminoacyl-tRNA synthetase class Ia" evidence="18">
    <location>
        <begin position="678"/>
        <end position="815"/>
    </location>
</feature>
<dbReference type="Gene3D" id="3.40.50.620">
    <property type="entry name" value="HUPs"/>
    <property type="match status" value="2"/>
</dbReference>
<evidence type="ECO:0000256" key="7">
    <source>
        <dbReference type="ARBA" id="ARBA00022723"/>
    </source>
</evidence>
<feature type="short sequence motif" description="'HIGH' region" evidence="15">
    <location>
        <begin position="42"/>
        <end position="52"/>
    </location>
</feature>
<dbReference type="SUPFAM" id="SSF53254">
    <property type="entry name" value="Phosphoglycerate mutase-like"/>
    <property type="match status" value="1"/>
</dbReference>
<keyword evidence="12 15" id="KW-0030">Aminoacyl-tRNA synthetase</keyword>
<keyword evidence="7 15" id="KW-0479">Metal-binding</keyword>
<dbReference type="InterPro" id="IPR009008">
    <property type="entry name" value="Val/Leu/Ile-tRNA-synth_edit"/>
</dbReference>
<evidence type="ECO:0000256" key="8">
    <source>
        <dbReference type="ARBA" id="ARBA00022741"/>
    </source>
</evidence>
<feature type="domain" description="Methionyl/Valyl/Leucyl/Isoleucyl-tRNA synthetase anticodon-binding" evidence="19">
    <location>
        <begin position="869"/>
        <end position="1013"/>
    </location>
</feature>
<comment type="subcellular location">
    <subcellularLocation>
        <location evidence="2 15">Cytoplasm</location>
    </subcellularLocation>
</comment>
<organism evidence="20 21">
    <name type="scientific">Candidatus Wildermuthbacteria bacterium RIFCSPHIGHO2_02_FULL_47_17</name>
    <dbReference type="NCBI Taxonomy" id="1802452"/>
    <lineage>
        <taxon>Bacteria</taxon>
        <taxon>Candidatus Wildermuthiibacteriota</taxon>
    </lineage>
</organism>
<dbReference type="Pfam" id="PF08264">
    <property type="entry name" value="Anticodon_1"/>
    <property type="match status" value="1"/>
</dbReference>
<dbReference type="InterPro" id="IPR013155">
    <property type="entry name" value="M/V/L/I-tRNA-synth_anticd-bd"/>
</dbReference>
<dbReference type="Pfam" id="PF00300">
    <property type="entry name" value="His_Phos_1"/>
    <property type="match status" value="1"/>
</dbReference>
<dbReference type="PANTHER" id="PTHR42780">
    <property type="entry name" value="SOLEUCYL-TRNA SYNTHETASE"/>
    <property type="match status" value="1"/>
</dbReference>
<feature type="binding site" evidence="15">
    <location>
        <position position="787"/>
    </location>
    <ligand>
        <name>ATP</name>
        <dbReference type="ChEBI" id="CHEBI:30616"/>
    </ligand>
</feature>
<dbReference type="InterPro" id="IPR014729">
    <property type="entry name" value="Rossmann-like_a/b/a_fold"/>
</dbReference>
<dbReference type="InterPro" id="IPR029033">
    <property type="entry name" value="His_PPase_superfam"/>
</dbReference>
<dbReference type="Gene3D" id="1.10.730.10">
    <property type="entry name" value="Isoleucyl-tRNA Synthetase, Domain 1"/>
    <property type="match status" value="1"/>
</dbReference>
<dbReference type="EC" id="6.1.1.5" evidence="15"/>
<dbReference type="FunFam" id="3.40.50.620:FF:000063">
    <property type="entry name" value="Isoleucine--tRNA ligase"/>
    <property type="match status" value="1"/>
</dbReference>
<feature type="short sequence motif" description="'KMSKS' region" evidence="15">
    <location>
        <begin position="784"/>
        <end position="788"/>
    </location>
</feature>
<dbReference type="GO" id="GO:0005524">
    <property type="term" value="F:ATP binding"/>
    <property type="evidence" value="ECO:0007669"/>
    <property type="project" value="UniProtKB-UniRule"/>
</dbReference>
<comment type="subunit">
    <text evidence="4 15">Monomer.</text>
</comment>
<evidence type="ECO:0000256" key="16">
    <source>
        <dbReference type="PIRSR" id="PIRSR613078-1"/>
    </source>
</evidence>